<dbReference type="InterPro" id="IPR027304">
    <property type="entry name" value="Trigger_fact/SurA_dom_sf"/>
</dbReference>
<accession>X7EKN3</accession>
<dbReference type="EMBL" id="JALZ01000003">
    <property type="protein sequence ID" value="ETX15718.1"/>
    <property type="molecule type" value="Genomic_DNA"/>
</dbReference>
<evidence type="ECO:0000256" key="7">
    <source>
        <dbReference type="ARBA" id="ARBA00031484"/>
    </source>
</evidence>
<evidence type="ECO:0000256" key="4">
    <source>
        <dbReference type="ARBA" id="ARBA00018370"/>
    </source>
</evidence>
<name>X7EKN3_9RHOB</name>
<feature type="domain" description="PpiC" evidence="11">
    <location>
        <begin position="162"/>
        <end position="251"/>
    </location>
</feature>
<feature type="chain" id="PRO_5007932054" description="Parvulin-like PPIase" evidence="10">
    <location>
        <begin position="28"/>
        <end position="308"/>
    </location>
</feature>
<feature type="region of interest" description="Disordered" evidence="9">
    <location>
        <begin position="288"/>
        <end position="308"/>
    </location>
</feature>
<keyword evidence="5 8" id="KW-0697">Rotamase</keyword>
<dbReference type="InterPro" id="IPR046357">
    <property type="entry name" value="PPIase_dom_sf"/>
</dbReference>
<dbReference type="AlphaFoldDB" id="X7EKN3"/>
<dbReference type="PROSITE" id="PS50198">
    <property type="entry name" value="PPIC_PPIASE_2"/>
    <property type="match status" value="1"/>
</dbReference>
<feature type="signal peptide" evidence="10">
    <location>
        <begin position="1"/>
        <end position="27"/>
    </location>
</feature>
<dbReference type="SUPFAM" id="SSF109998">
    <property type="entry name" value="Triger factor/SurA peptide-binding domain-like"/>
    <property type="match status" value="1"/>
</dbReference>
<evidence type="ECO:0000256" key="10">
    <source>
        <dbReference type="SAM" id="SignalP"/>
    </source>
</evidence>
<dbReference type="PATRIC" id="fig|1449350.3.peg.826"/>
<feature type="compositionally biased region" description="Low complexity" evidence="9">
    <location>
        <begin position="35"/>
        <end position="51"/>
    </location>
</feature>
<dbReference type="STRING" id="1449350.OCH239_11075"/>
<dbReference type="SUPFAM" id="SSF54534">
    <property type="entry name" value="FKBP-like"/>
    <property type="match status" value="1"/>
</dbReference>
<evidence type="ECO:0000256" key="8">
    <source>
        <dbReference type="PROSITE-ProRule" id="PRU00278"/>
    </source>
</evidence>
<dbReference type="eggNOG" id="COG0760">
    <property type="taxonomic scope" value="Bacteria"/>
</dbReference>
<feature type="region of interest" description="Disordered" evidence="9">
    <location>
        <begin position="31"/>
        <end position="54"/>
    </location>
</feature>
<keyword evidence="13" id="KW-1185">Reference proteome</keyword>
<comment type="catalytic activity">
    <reaction evidence="1">
        <text>[protein]-peptidylproline (omega=180) = [protein]-peptidylproline (omega=0)</text>
        <dbReference type="Rhea" id="RHEA:16237"/>
        <dbReference type="Rhea" id="RHEA-COMP:10747"/>
        <dbReference type="Rhea" id="RHEA-COMP:10748"/>
        <dbReference type="ChEBI" id="CHEBI:83833"/>
        <dbReference type="ChEBI" id="CHEBI:83834"/>
        <dbReference type="EC" id="5.2.1.8"/>
    </reaction>
</comment>
<comment type="caution">
    <text evidence="12">The sequence shown here is derived from an EMBL/GenBank/DDBJ whole genome shotgun (WGS) entry which is preliminary data.</text>
</comment>
<dbReference type="PANTHER" id="PTHR47245:SF2">
    <property type="entry name" value="PEPTIDYL-PROLYL CIS-TRANS ISOMERASE HP_0175-RELATED"/>
    <property type="match status" value="1"/>
</dbReference>
<sequence>MTDRAIRPALRLATPVIAALLAGPALAQDEAAEGQASTATESTEQSATEAAPDASLDTVVATVNGTEITLGHMLMVRGGLPEQYRQLPENVLYEGILDQLIQQEVLAQSDMAEETERVTLALDNERRALVASEAVNAMGAELVSEEDVQAAYDAQYAEGGQGEEYNAAHILVETEEEAQEIVSELEGGADFATLAQERSTGPSGPNGGALGWFSAGQMVAPFEEAVAGLEAGEISDPVQTQFGWHVIQLNETRQKEAPALEEVRPQIEQELQTQAMQTRIQELVEAAEVQKTEGADPAALSRTDLLEN</sequence>
<dbReference type="PROSITE" id="PS01096">
    <property type="entry name" value="PPIC_PPIASE_1"/>
    <property type="match status" value="1"/>
</dbReference>
<dbReference type="EC" id="5.2.1.8" evidence="3"/>
<dbReference type="GO" id="GO:0003755">
    <property type="term" value="F:peptidyl-prolyl cis-trans isomerase activity"/>
    <property type="evidence" value="ECO:0007669"/>
    <property type="project" value="UniProtKB-KW"/>
</dbReference>
<evidence type="ECO:0000256" key="6">
    <source>
        <dbReference type="ARBA" id="ARBA00030642"/>
    </source>
</evidence>
<proteinExistence type="inferred from homology"/>
<dbReference type="RefSeq" id="WP_037259126.1">
    <property type="nucleotide sequence ID" value="NZ_JALZ01000003.1"/>
</dbReference>
<dbReference type="Pfam" id="PF00639">
    <property type="entry name" value="Rotamase"/>
    <property type="match status" value="1"/>
</dbReference>
<evidence type="ECO:0000256" key="1">
    <source>
        <dbReference type="ARBA" id="ARBA00000971"/>
    </source>
</evidence>
<evidence type="ECO:0000313" key="13">
    <source>
        <dbReference type="Proteomes" id="UP000022447"/>
    </source>
</evidence>
<dbReference type="InterPro" id="IPR050245">
    <property type="entry name" value="PrsA_foldase"/>
</dbReference>
<comment type="similarity">
    <text evidence="2">Belongs to the PpiC/parvulin rotamase family.</text>
</comment>
<dbReference type="PANTHER" id="PTHR47245">
    <property type="entry name" value="PEPTIDYLPROLYL ISOMERASE"/>
    <property type="match status" value="1"/>
</dbReference>
<dbReference type="Proteomes" id="UP000022447">
    <property type="component" value="Unassembled WGS sequence"/>
</dbReference>
<evidence type="ECO:0000256" key="5">
    <source>
        <dbReference type="ARBA" id="ARBA00023110"/>
    </source>
</evidence>
<keyword evidence="10" id="KW-0732">Signal</keyword>
<evidence type="ECO:0000256" key="3">
    <source>
        <dbReference type="ARBA" id="ARBA00013194"/>
    </source>
</evidence>
<dbReference type="OrthoDB" id="14196at2"/>
<evidence type="ECO:0000313" key="12">
    <source>
        <dbReference type="EMBL" id="ETX15718.1"/>
    </source>
</evidence>
<evidence type="ECO:0000259" key="11">
    <source>
        <dbReference type="PROSITE" id="PS50198"/>
    </source>
</evidence>
<keyword evidence="8 12" id="KW-0413">Isomerase</keyword>
<dbReference type="Gene3D" id="1.10.8.1040">
    <property type="match status" value="1"/>
</dbReference>
<dbReference type="InterPro" id="IPR023058">
    <property type="entry name" value="PPIase_PpiC_CS"/>
</dbReference>
<dbReference type="Gene3D" id="3.10.50.40">
    <property type="match status" value="1"/>
</dbReference>
<organism evidence="12 13">
    <name type="scientific">Roseivivax halodurans JCM 10272</name>
    <dbReference type="NCBI Taxonomy" id="1449350"/>
    <lineage>
        <taxon>Bacteria</taxon>
        <taxon>Pseudomonadati</taxon>
        <taxon>Pseudomonadota</taxon>
        <taxon>Alphaproteobacteria</taxon>
        <taxon>Rhodobacterales</taxon>
        <taxon>Roseobacteraceae</taxon>
        <taxon>Roseivivax</taxon>
    </lineage>
</organism>
<reference evidence="12 13" key="1">
    <citation type="submission" date="2014-01" db="EMBL/GenBank/DDBJ databases">
        <title>Roseivivax halodurans JCM 10272 Genome Sequencing.</title>
        <authorList>
            <person name="Lai Q."/>
            <person name="Li G."/>
            <person name="Shao Z."/>
        </authorList>
    </citation>
    <scope>NUCLEOTIDE SEQUENCE [LARGE SCALE GENOMIC DNA]</scope>
    <source>
        <strain evidence="12 13">JCM 10272</strain>
    </source>
</reference>
<evidence type="ECO:0000256" key="9">
    <source>
        <dbReference type="SAM" id="MobiDB-lite"/>
    </source>
</evidence>
<protein>
    <recommendedName>
        <fullName evidence="4">Parvulin-like PPIase</fullName>
        <ecNumber evidence="3">5.2.1.8</ecNumber>
    </recommendedName>
    <alternativeName>
        <fullName evidence="6">Peptidyl-prolyl cis-trans isomerase plp</fullName>
    </alternativeName>
    <alternativeName>
        <fullName evidence="7">Rotamase plp</fullName>
    </alternativeName>
</protein>
<dbReference type="InterPro" id="IPR000297">
    <property type="entry name" value="PPIase_PpiC"/>
</dbReference>
<gene>
    <name evidence="12" type="ORF">OCH239_11075</name>
</gene>
<evidence type="ECO:0000256" key="2">
    <source>
        <dbReference type="ARBA" id="ARBA00007656"/>
    </source>
</evidence>